<dbReference type="AlphaFoldDB" id="A0A1S9ZQ74"/>
<dbReference type="Gene3D" id="3.30.1050.10">
    <property type="entry name" value="SCP2 sterol-binding domain"/>
    <property type="match status" value="1"/>
</dbReference>
<reference evidence="1 2" key="1">
    <citation type="submission" date="2017-02" db="EMBL/GenBank/DDBJ databases">
        <title>Draft genome sequence of Moraxella canis CCUG 8415A type strain.</title>
        <authorList>
            <person name="Engstrom-Jakobsson H."/>
            <person name="Salva-Serra F."/>
            <person name="Thorell K."/>
            <person name="Gonzales-Siles L."/>
            <person name="Karlsson R."/>
            <person name="Boulund F."/>
            <person name="Engstrand L."/>
            <person name="Moore E."/>
        </authorList>
    </citation>
    <scope>NUCLEOTIDE SEQUENCE [LARGE SCALE GENOMIC DNA]</scope>
    <source>
        <strain evidence="1 2">CCUG 8415A</strain>
    </source>
</reference>
<dbReference type="InterPro" id="IPR036527">
    <property type="entry name" value="SCP2_sterol-bd_dom_sf"/>
</dbReference>
<name>A0A1S9ZQ74_9GAMM</name>
<sequence length="162" mass="18015">MFTLPIINVKTDPLDALLAAIGLRLQNLAKTRDNDSFNHLVKDKSVCIQFTAPDVERYYRFENGHFGQTMGKAQHPDLTIDFKDSMTGAKLLTKGDVAALMTAIQDGDVKVTGDYKLVLWFAGIAKQAATIPEEYRGYIEQAKPYAKTAKDFIGSIKQKISK</sequence>
<proteinExistence type="predicted"/>
<dbReference type="SUPFAM" id="SSF55718">
    <property type="entry name" value="SCP-like"/>
    <property type="match status" value="1"/>
</dbReference>
<comment type="caution">
    <text evidence="1">The sequence shown here is derived from an EMBL/GenBank/DDBJ whole genome shotgun (WGS) entry which is preliminary data.</text>
</comment>
<protein>
    <recommendedName>
        <fullName evidence="3">SCP2 domain-containing protein</fullName>
    </recommendedName>
</protein>
<evidence type="ECO:0000313" key="1">
    <source>
        <dbReference type="EMBL" id="OOR85457.1"/>
    </source>
</evidence>
<dbReference type="RefSeq" id="WP_078255315.1">
    <property type="nucleotide sequence ID" value="NZ_MUXT01000001.1"/>
</dbReference>
<dbReference type="Proteomes" id="UP000190322">
    <property type="component" value="Unassembled WGS sequence"/>
</dbReference>
<dbReference type="EMBL" id="MUXT01000001">
    <property type="protein sequence ID" value="OOR85457.1"/>
    <property type="molecule type" value="Genomic_DNA"/>
</dbReference>
<evidence type="ECO:0000313" key="2">
    <source>
        <dbReference type="Proteomes" id="UP000190322"/>
    </source>
</evidence>
<evidence type="ECO:0008006" key="3">
    <source>
        <dbReference type="Google" id="ProtNLM"/>
    </source>
</evidence>
<accession>A0A1S9ZQ74</accession>
<organism evidence="1 2">
    <name type="scientific">Moraxella canis</name>
    <dbReference type="NCBI Taxonomy" id="90239"/>
    <lineage>
        <taxon>Bacteria</taxon>
        <taxon>Pseudomonadati</taxon>
        <taxon>Pseudomonadota</taxon>
        <taxon>Gammaproteobacteria</taxon>
        <taxon>Moraxellales</taxon>
        <taxon>Moraxellaceae</taxon>
        <taxon>Moraxella</taxon>
    </lineage>
</organism>
<gene>
    <name evidence="1" type="ORF">B0180_01310</name>
</gene>